<name>A0AAV9M3X6_9SOLN</name>
<organism evidence="2 3">
    <name type="scientific">Solanum pinnatisectum</name>
    <name type="common">tansyleaf nightshade</name>
    <dbReference type="NCBI Taxonomy" id="50273"/>
    <lineage>
        <taxon>Eukaryota</taxon>
        <taxon>Viridiplantae</taxon>
        <taxon>Streptophyta</taxon>
        <taxon>Embryophyta</taxon>
        <taxon>Tracheophyta</taxon>
        <taxon>Spermatophyta</taxon>
        <taxon>Magnoliopsida</taxon>
        <taxon>eudicotyledons</taxon>
        <taxon>Gunneridae</taxon>
        <taxon>Pentapetalae</taxon>
        <taxon>asterids</taxon>
        <taxon>lamiids</taxon>
        <taxon>Solanales</taxon>
        <taxon>Solanaceae</taxon>
        <taxon>Solanoideae</taxon>
        <taxon>Solaneae</taxon>
        <taxon>Solanum</taxon>
    </lineage>
</organism>
<dbReference type="AlphaFoldDB" id="A0AAV9M3X6"/>
<evidence type="ECO:0000313" key="2">
    <source>
        <dbReference type="EMBL" id="KAK4731569.1"/>
    </source>
</evidence>
<protein>
    <submittedName>
        <fullName evidence="2">Uncharacterized protein</fullName>
    </submittedName>
</protein>
<feature type="compositionally biased region" description="Basic residues" evidence="1">
    <location>
        <begin position="10"/>
        <end position="30"/>
    </location>
</feature>
<sequence length="103" mass="12107">MKGALEVTQKTKKVTSQKQKRQTKSMKFKRKETSSNYNVEAEQNGTTISNEVHSMFQRYPEYHQGFIKNTDCAYATSFTVKNYSFFILSFIYYVHAKVRVNKL</sequence>
<reference evidence="2 3" key="1">
    <citation type="submission" date="2023-10" db="EMBL/GenBank/DDBJ databases">
        <title>Genome-Wide Identification Analysis in wild type Solanum Pinnatisectum Reveals Some Genes Defensing Phytophthora Infestans.</title>
        <authorList>
            <person name="Sun C."/>
        </authorList>
    </citation>
    <scope>NUCLEOTIDE SEQUENCE [LARGE SCALE GENOMIC DNA]</scope>
    <source>
        <strain evidence="2">LQN</strain>
        <tissue evidence="2">Leaf</tissue>
    </source>
</reference>
<evidence type="ECO:0000256" key="1">
    <source>
        <dbReference type="SAM" id="MobiDB-lite"/>
    </source>
</evidence>
<accession>A0AAV9M3X6</accession>
<gene>
    <name evidence="2" type="ORF">R3W88_024557</name>
</gene>
<comment type="caution">
    <text evidence="2">The sequence shown here is derived from an EMBL/GenBank/DDBJ whole genome shotgun (WGS) entry which is preliminary data.</text>
</comment>
<feature type="region of interest" description="Disordered" evidence="1">
    <location>
        <begin position="1"/>
        <end position="36"/>
    </location>
</feature>
<evidence type="ECO:0000313" key="3">
    <source>
        <dbReference type="Proteomes" id="UP001311915"/>
    </source>
</evidence>
<proteinExistence type="predicted"/>
<dbReference type="Proteomes" id="UP001311915">
    <property type="component" value="Unassembled WGS sequence"/>
</dbReference>
<keyword evidence="3" id="KW-1185">Reference proteome</keyword>
<dbReference type="EMBL" id="JAWPEI010000003">
    <property type="protein sequence ID" value="KAK4731569.1"/>
    <property type="molecule type" value="Genomic_DNA"/>
</dbReference>